<evidence type="ECO:0000313" key="1">
    <source>
        <dbReference type="EMBL" id="GFY38267.1"/>
    </source>
</evidence>
<comment type="caution">
    <text evidence="1">The sequence shown here is derived from an EMBL/GenBank/DDBJ whole genome shotgun (WGS) entry which is preliminary data.</text>
</comment>
<protein>
    <submittedName>
        <fullName evidence="1">Uncharacterized protein</fullName>
    </submittedName>
</protein>
<accession>A0A8X7BPY2</accession>
<organism evidence="1 2">
    <name type="scientific">Trichonephila inaurata madagascariensis</name>
    <dbReference type="NCBI Taxonomy" id="2747483"/>
    <lineage>
        <taxon>Eukaryota</taxon>
        <taxon>Metazoa</taxon>
        <taxon>Ecdysozoa</taxon>
        <taxon>Arthropoda</taxon>
        <taxon>Chelicerata</taxon>
        <taxon>Arachnida</taxon>
        <taxon>Araneae</taxon>
        <taxon>Araneomorphae</taxon>
        <taxon>Entelegynae</taxon>
        <taxon>Araneoidea</taxon>
        <taxon>Nephilidae</taxon>
        <taxon>Trichonephila</taxon>
        <taxon>Trichonephila inaurata</taxon>
    </lineage>
</organism>
<keyword evidence="2" id="KW-1185">Reference proteome</keyword>
<dbReference type="Proteomes" id="UP000886998">
    <property type="component" value="Unassembled WGS sequence"/>
</dbReference>
<dbReference type="EMBL" id="BMAV01000753">
    <property type="protein sequence ID" value="GFY38267.1"/>
    <property type="molecule type" value="Genomic_DNA"/>
</dbReference>
<reference evidence="1" key="1">
    <citation type="submission" date="2020-08" db="EMBL/GenBank/DDBJ databases">
        <title>Multicomponent nature underlies the extraordinary mechanical properties of spider dragline silk.</title>
        <authorList>
            <person name="Kono N."/>
            <person name="Nakamura H."/>
            <person name="Mori M."/>
            <person name="Yoshida Y."/>
            <person name="Ohtoshi R."/>
            <person name="Malay A.D."/>
            <person name="Moran D.A.P."/>
            <person name="Tomita M."/>
            <person name="Numata K."/>
            <person name="Arakawa K."/>
        </authorList>
    </citation>
    <scope>NUCLEOTIDE SEQUENCE</scope>
</reference>
<sequence>MFLHVNRSFHWVLLLQRTDNKMYFSRSEHPNIGEQYCFAFHHTPYEDYRGEVVKRLVCLEKGSCRSGKPFFGRDLEELVRVSRMMGSVFQSHFL</sequence>
<name>A0A8X7BPY2_9ARAC</name>
<evidence type="ECO:0000313" key="2">
    <source>
        <dbReference type="Proteomes" id="UP000886998"/>
    </source>
</evidence>
<gene>
    <name evidence="1" type="ORF">TNIN_422321</name>
</gene>
<proteinExistence type="predicted"/>
<dbReference type="AlphaFoldDB" id="A0A8X7BPY2"/>